<dbReference type="Proteomes" id="UP000218628">
    <property type="component" value="Chromosome"/>
</dbReference>
<evidence type="ECO:0000313" key="2">
    <source>
        <dbReference type="Proteomes" id="UP000218628"/>
    </source>
</evidence>
<dbReference type="RefSeq" id="WP_070600248.1">
    <property type="nucleotide sequence ID" value="NZ_CP023510.1"/>
</dbReference>
<dbReference type="EMBL" id="CP023510">
    <property type="protein sequence ID" value="ATF62444.1"/>
    <property type="molecule type" value="Genomic_DNA"/>
</dbReference>
<evidence type="ECO:0000313" key="1">
    <source>
        <dbReference type="EMBL" id="ATF62444.1"/>
    </source>
</evidence>
<name>A0A291DDF0_9MICC</name>
<proteinExistence type="predicted"/>
<evidence type="ECO:0008006" key="3">
    <source>
        <dbReference type="Google" id="ProtNLM"/>
    </source>
</evidence>
<reference evidence="2" key="1">
    <citation type="submission" date="2017-09" db="EMBL/GenBank/DDBJ databases">
        <title>FDA dAtabase for Regulatory Grade micrObial Sequences (FDA-ARGOS): Supporting development and validation of Infectious Disease Dx tests.</title>
        <authorList>
            <person name="Minogue T."/>
            <person name="Wolcott M."/>
            <person name="Wasieloski L."/>
            <person name="Aguilar W."/>
            <person name="Moore D."/>
            <person name="Tallon L."/>
            <person name="Sadzewicz L."/>
            <person name="Ott S."/>
            <person name="Zhao X."/>
            <person name="Nagaraj S."/>
            <person name="Vavikolanu K."/>
            <person name="Aluvathingal J."/>
            <person name="Nadendla S."/>
            <person name="Sichtig H."/>
        </authorList>
    </citation>
    <scope>NUCLEOTIDE SEQUENCE [LARGE SCALE GENOMIC DNA]</scope>
    <source>
        <strain evidence="2">FDAARGOS_369</strain>
    </source>
</reference>
<dbReference type="AlphaFoldDB" id="A0A291DDF0"/>
<gene>
    <name evidence="1" type="ORF">CO690_01625</name>
</gene>
<accession>A0A291DDF0</accession>
<organism evidence="1 2">
    <name type="scientific">Rothia mucilaginosa</name>
    <dbReference type="NCBI Taxonomy" id="43675"/>
    <lineage>
        <taxon>Bacteria</taxon>
        <taxon>Bacillati</taxon>
        <taxon>Actinomycetota</taxon>
        <taxon>Actinomycetes</taxon>
        <taxon>Micrococcales</taxon>
        <taxon>Micrococcaceae</taxon>
        <taxon>Rothia</taxon>
    </lineage>
</organism>
<sequence length="299" mass="33312">MMIRTRTELITSATHTRITLSHALNRGELTRISKGHLLPTQTWNNLHPNDQHYVCILAHLNEYPANILAAQSAAIAWGISSLSPPRHVQVRGTGGGRRENIQRIQDTLTADSPIVYTPEGIPTVTPLTAIITCVKTLPFRAGLVLAESALQRFAQEPEMLTYEKLKKELSSASGRGCRTARLVGHELSPHSESVAETCMRLLLDDQGIRYKQQETIICEGHAYRVDFLLHTTSLHGRPVILEVDGNVKYIAKEDLVREKTRQDRLLHAGYAVIRVSAKDAIYRPRRALQVLRTAGGPQT</sequence>
<dbReference type="Gene3D" id="3.40.960.10">
    <property type="entry name" value="VSR Endonuclease"/>
    <property type="match status" value="1"/>
</dbReference>
<protein>
    <recommendedName>
        <fullName evidence="3">DUF559 domain-containing protein</fullName>
    </recommendedName>
</protein>